<evidence type="ECO:0000256" key="1">
    <source>
        <dbReference type="SAM" id="Phobius"/>
    </source>
</evidence>
<evidence type="ECO:0000313" key="3">
    <source>
        <dbReference type="Proteomes" id="UP001279660"/>
    </source>
</evidence>
<evidence type="ECO:0000313" key="2">
    <source>
        <dbReference type="EMBL" id="MDX5985067.1"/>
    </source>
</evidence>
<name>A0ABU4PMK1_9SPHN</name>
<comment type="caution">
    <text evidence="2">The sequence shown here is derived from an EMBL/GenBank/DDBJ whole genome shotgun (WGS) entry which is preliminary data.</text>
</comment>
<organism evidence="2 3">
    <name type="scientific">Sphingomonas echinoides</name>
    <dbReference type="NCBI Taxonomy" id="59803"/>
    <lineage>
        <taxon>Bacteria</taxon>
        <taxon>Pseudomonadati</taxon>
        <taxon>Pseudomonadota</taxon>
        <taxon>Alphaproteobacteria</taxon>
        <taxon>Sphingomonadales</taxon>
        <taxon>Sphingomonadaceae</taxon>
        <taxon>Sphingomonas</taxon>
    </lineage>
</organism>
<proteinExistence type="predicted"/>
<keyword evidence="1" id="KW-0812">Transmembrane</keyword>
<reference evidence="2 3" key="1">
    <citation type="submission" date="2023-11" db="EMBL/GenBank/DDBJ databases">
        <title>MicrobeMod: A computational toolkit for identifying prokaryotic methylation and restriction-modification with nanopore sequencing.</title>
        <authorList>
            <person name="Crits-Christoph A."/>
            <person name="Kang S.C."/>
            <person name="Lee H."/>
            <person name="Ostrov N."/>
        </authorList>
    </citation>
    <scope>NUCLEOTIDE SEQUENCE [LARGE SCALE GENOMIC DNA]</scope>
    <source>
        <strain evidence="2 3">ATCC 14820</strain>
    </source>
</reference>
<keyword evidence="3" id="KW-1185">Reference proteome</keyword>
<protein>
    <recommendedName>
        <fullName evidence="4">DUF883 domain-containing protein</fullName>
    </recommendedName>
</protein>
<gene>
    <name evidence="2" type="ORF">SIL82_12425</name>
</gene>
<keyword evidence="1" id="KW-0472">Membrane</keyword>
<accession>A0ABU4PMK1</accession>
<sequence length="142" mass="15173">MADDDIAPKPLVPTTVPLSPSTNLDLSWLPEDQRAALLTDYTRGMLDISKRAQELHVDVGALKSTLATLTETTRQVADDGNAVTVSHTQTSAVGRTEVIMGNTDNARTGKLSRSQTGETNWTPIYIIAGIIALVLIAAAFAR</sequence>
<dbReference type="RefSeq" id="WP_154651248.1">
    <property type="nucleotide sequence ID" value="NZ_JAWXXV010000001.1"/>
</dbReference>
<dbReference type="EMBL" id="JAWXXV010000001">
    <property type="protein sequence ID" value="MDX5985067.1"/>
    <property type="molecule type" value="Genomic_DNA"/>
</dbReference>
<dbReference type="Proteomes" id="UP001279660">
    <property type="component" value="Unassembled WGS sequence"/>
</dbReference>
<feature type="transmembrane region" description="Helical" evidence="1">
    <location>
        <begin position="121"/>
        <end position="141"/>
    </location>
</feature>
<evidence type="ECO:0008006" key="4">
    <source>
        <dbReference type="Google" id="ProtNLM"/>
    </source>
</evidence>
<keyword evidence="1" id="KW-1133">Transmembrane helix</keyword>